<evidence type="ECO:0000313" key="3">
    <source>
        <dbReference type="Proteomes" id="UP000184339"/>
    </source>
</evidence>
<evidence type="ECO:0000259" key="1">
    <source>
        <dbReference type="Pfam" id="PF13400"/>
    </source>
</evidence>
<dbReference type="Pfam" id="PF13400">
    <property type="entry name" value="Tad"/>
    <property type="match status" value="1"/>
</dbReference>
<reference evidence="3" key="1">
    <citation type="submission" date="2016-11" db="EMBL/GenBank/DDBJ databases">
        <authorList>
            <person name="Varghese N."/>
            <person name="Submissions S."/>
        </authorList>
    </citation>
    <scope>NUCLEOTIDE SEQUENCE [LARGE SCALE GENOMIC DNA]</scope>
    <source>
        <strain evidence="3">Sac-22</strain>
    </source>
</reference>
<evidence type="ECO:0000313" key="2">
    <source>
        <dbReference type="EMBL" id="SHM36550.1"/>
    </source>
</evidence>
<dbReference type="Proteomes" id="UP000184339">
    <property type="component" value="Unassembled WGS sequence"/>
</dbReference>
<accession>A0A1M7I750</accession>
<sequence length="492" mass="50698">MRPLPYPRPARQRGVIAILFTLMVMALLSMAGLALDLALVYNRKAELQALADTAALAAARELNGTVAGINNAVAAAASAAQNYPYQYNKQSVPWSSAALRFAAASSTPDVGWVDAAGAQSAPTSMLFAKVDTAALDATVSSVATIFMRFSGNAPSVIQAPARAVAGRLSIQVTPLAICAQAPTAAASRANSGSSTYNELVEFGFRRGVAYDLMNLNPNGTTPANFLIDPLSPPGMAGSSANFGTATVGPFVCAGSMLMSSVMGGALHVQRGFPLAALYTHLNSRFDNYSGGNCTPEGAPPDSNIRTYSYPSITWMSTAATTQTAASWTNAGTRLWTRADPLPGDPSNTAPLYGPLWAFAKAVPYSTYTASPVEPANGYNSFSTSAWSTLYTPGPPAAVGYPSAQASSTPYSTTSGGNYLAPSAAHQPGLSRRRVLNVALLSCPVPAGATTQASVLGVGRFFMTVPATATSLPAEFAGVAAPSSLPGAVELQR</sequence>
<dbReference type="RefSeq" id="WP_072780925.1">
    <property type="nucleotide sequence ID" value="NZ_FRCX01000001.1"/>
</dbReference>
<dbReference type="InterPro" id="IPR028087">
    <property type="entry name" value="Tad_N"/>
</dbReference>
<proteinExistence type="predicted"/>
<dbReference type="STRING" id="551987.SAMN05192549_101414"/>
<gene>
    <name evidence="2" type="ORF">SAMN05192549_101414</name>
</gene>
<dbReference type="OrthoDB" id="8595764at2"/>
<dbReference type="EMBL" id="FRCX01000001">
    <property type="protein sequence ID" value="SHM36550.1"/>
    <property type="molecule type" value="Genomic_DNA"/>
</dbReference>
<dbReference type="AlphaFoldDB" id="A0A1M7I750"/>
<name>A0A1M7I750_9BURK</name>
<organism evidence="2 3">
    <name type="scientific">Duganella sacchari</name>
    <dbReference type="NCBI Taxonomy" id="551987"/>
    <lineage>
        <taxon>Bacteria</taxon>
        <taxon>Pseudomonadati</taxon>
        <taxon>Pseudomonadota</taxon>
        <taxon>Betaproteobacteria</taxon>
        <taxon>Burkholderiales</taxon>
        <taxon>Oxalobacteraceae</taxon>
        <taxon>Telluria group</taxon>
        <taxon>Duganella</taxon>
    </lineage>
</organism>
<feature type="domain" description="Putative Flp pilus-assembly TadG-like N-terminal" evidence="1">
    <location>
        <begin position="14"/>
        <end position="60"/>
    </location>
</feature>
<protein>
    <submittedName>
        <fullName evidence="2">Putative Flp pilus-assembly TadE/G-like</fullName>
    </submittedName>
</protein>
<keyword evidence="3" id="KW-1185">Reference proteome</keyword>